<dbReference type="InterPro" id="IPR014710">
    <property type="entry name" value="RmlC-like_jellyroll"/>
</dbReference>
<dbReference type="Proteomes" id="UP001597048">
    <property type="component" value="Unassembled WGS sequence"/>
</dbReference>
<organism evidence="2 3">
    <name type="scientific">Oceanisphaera ostreae</name>
    <dbReference type="NCBI Taxonomy" id="914151"/>
    <lineage>
        <taxon>Bacteria</taxon>
        <taxon>Pseudomonadati</taxon>
        <taxon>Pseudomonadota</taxon>
        <taxon>Gammaproteobacteria</taxon>
        <taxon>Aeromonadales</taxon>
        <taxon>Aeromonadaceae</taxon>
        <taxon>Oceanisphaera</taxon>
    </lineage>
</organism>
<dbReference type="Gene3D" id="2.60.120.10">
    <property type="entry name" value="Jelly Rolls"/>
    <property type="match status" value="1"/>
</dbReference>
<keyword evidence="3" id="KW-1185">Reference proteome</keyword>
<dbReference type="EMBL" id="JBHTJS010000051">
    <property type="protein sequence ID" value="MFD1009130.1"/>
    <property type="molecule type" value="Genomic_DNA"/>
</dbReference>
<evidence type="ECO:0000313" key="3">
    <source>
        <dbReference type="Proteomes" id="UP001597048"/>
    </source>
</evidence>
<feature type="domain" description="ChrR-like cupin" evidence="1">
    <location>
        <begin position="5"/>
        <end position="107"/>
    </location>
</feature>
<dbReference type="SUPFAM" id="SSF51182">
    <property type="entry name" value="RmlC-like cupins"/>
    <property type="match status" value="2"/>
</dbReference>
<evidence type="ECO:0000259" key="1">
    <source>
        <dbReference type="Pfam" id="PF12973"/>
    </source>
</evidence>
<evidence type="ECO:0000313" key="2">
    <source>
        <dbReference type="EMBL" id="MFD1009130.1"/>
    </source>
</evidence>
<gene>
    <name evidence="2" type="ORF">ACFQ1C_13345</name>
</gene>
<dbReference type="InterPro" id="IPR025979">
    <property type="entry name" value="ChrR-like_cupin_dom"/>
</dbReference>
<comment type="caution">
    <text evidence="2">The sequence shown here is derived from an EMBL/GenBank/DDBJ whole genome shotgun (WGS) entry which is preliminary data.</text>
</comment>
<sequence length="215" mass="24245">MNFSQSLALHYDANHWQPSPAAGVWRYPLEREQAESGHVTSLVRFAPNSHFPEHLHPLGEEFWVLEGIFSDENGDYPAGSYVRHPPGSRHRSFTDGGCTIFVKLNQFSPDDGKWLKMLPEQELWITGHKGYRRLPLHQHNGVHTSVLHFPQGGLFPACCYKGGLELLVLEGSVIEGSETYEHLSWLRFAAGSEPNLQLAPDTKLWVRTGHLANLT</sequence>
<dbReference type="InterPro" id="IPR011051">
    <property type="entry name" value="RmlC_Cupin_sf"/>
</dbReference>
<name>A0ABW3KL72_9GAMM</name>
<dbReference type="RefSeq" id="WP_379559125.1">
    <property type="nucleotide sequence ID" value="NZ_JBHTJS010000051.1"/>
</dbReference>
<dbReference type="CDD" id="cd20303">
    <property type="entry name" value="cupin_ChrR_1"/>
    <property type="match status" value="1"/>
</dbReference>
<reference evidence="3" key="1">
    <citation type="journal article" date="2019" name="Int. J. Syst. Evol. Microbiol.">
        <title>The Global Catalogue of Microorganisms (GCM) 10K type strain sequencing project: providing services to taxonomists for standard genome sequencing and annotation.</title>
        <authorList>
            <consortium name="The Broad Institute Genomics Platform"/>
            <consortium name="The Broad Institute Genome Sequencing Center for Infectious Disease"/>
            <person name="Wu L."/>
            <person name="Ma J."/>
        </authorList>
    </citation>
    <scope>NUCLEOTIDE SEQUENCE [LARGE SCALE GENOMIC DNA]</scope>
    <source>
        <strain evidence="3">CCUG 60525</strain>
    </source>
</reference>
<dbReference type="Pfam" id="PF12973">
    <property type="entry name" value="Cupin_7"/>
    <property type="match status" value="1"/>
</dbReference>
<proteinExistence type="predicted"/>
<protein>
    <submittedName>
        <fullName evidence="2">Cupin domain-containing protein</fullName>
    </submittedName>
</protein>
<accession>A0ABW3KL72</accession>